<dbReference type="SUPFAM" id="SSF46785">
    <property type="entry name" value="Winged helix' DNA-binding domain"/>
    <property type="match status" value="1"/>
</dbReference>
<evidence type="ECO:0000256" key="3">
    <source>
        <dbReference type="ARBA" id="ARBA00022576"/>
    </source>
</evidence>
<evidence type="ECO:0000256" key="6">
    <source>
        <dbReference type="ARBA" id="ARBA00023125"/>
    </source>
</evidence>
<dbReference type="InterPro" id="IPR000524">
    <property type="entry name" value="Tscrpt_reg_HTH_GntR"/>
</dbReference>
<organism evidence="9 10">
    <name type="scientific">Paenibacillus stellifer</name>
    <dbReference type="NCBI Taxonomy" id="169760"/>
    <lineage>
        <taxon>Bacteria</taxon>
        <taxon>Bacillati</taxon>
        <taxon>Bacillota</taxon>
        <taxon>Bacilli</taxon>
        <taxon>Bacillales</taxon>
        <taxon>Paenibacillaceae</taxon>
        <taxon>Paenibacillus</taxon>
    </lineage>
</organism>
<evidence type="ECO:0000256" key="2">
    <source>
        <dbReference type="ARBA" id="ARBA00005384"/>
    </source>
</evidence>
<dbReference type="GO" id="GO:0003700">
    <property type="term" value="F:DNA-binding transcription factor activity"/>
    <property type="evidence" value="ECO:0007669"/>
    <property type="project" value="InterPro"/>
</dbReference>
<dbReference type="InterPro" id="IPR015422">
    <property type="entry name" value="PyrdxlP-dep_Trfase_small"/>
</dbReference>
<evidence type="ECO:0000256" key="4">
    <source>
        <dbReference type="ARBA" id="ARBA00022898"/>
    </source>
</evidence>
<dbReference type="SMART" id="SM00345">
    <property type="entry name" value="HTH_GNTR"/>
    <property type="match status" value="1"/>
</dbReference>
<dbReference type="Gene3D" id="1.10.10.10">
    <property type="entry name" value="Winged helix-like DNA-binding domain superfamily/Winged helix DNA-binding domain"/>
    <property type="match status" value="1"/>
</dbReference>
<dbReference type="OrthoDB" id="9802601at2"/>
<keyword evidence="3" id="KW-0032">Aminotransferase</keyword>
<dbReference type="InterPro" id="IPR051446">
    <property type="entry name" value="HTH_trans_reg/aminotransferase"/>
</dbReference>
<keyword evidence="3" id="KW-0808">Transferase</keyword>
<dbReference type="RefSeq" id="WP_038694385.1">
    <property type="nucleotide sequence ID" value="NZ_CP009286.1"/>
</dbReference>
<dbReference type="GO" id="GO:0008483">
    <property type="term" value="F:transaminase activity"/>
    <property type="evidence" value="ECO:0007669"/>
    <property type="project" value="UniProtKB-KW"/>
</dbReference>
<evidence type="ECO:0000313" key="10">
    <source>
        <dbReference type="Proteomes" id="UP000029507"/>
    </source>
</evidence>
<dbReference type="SUPFAM" id="SSF53383">
    <property type="entry name" value="PLP-dependent transferases"/>
    <property type="match status" value="1"/>
</dbReference>
<evidence type="ECO:0000256" key="1">
    <source>
        <dbReference type="ARBA" id="ARBA00001933"/>
    </source>
</evidence>
<sequence length="490" mass="54511">MFNDFKLAEGRPVYLQIKDYMKRLIVQGAIQADRRLPATRELAALLGVGRGTIIAAYAELEADGFAYTVQGKGSFATSVKPQSGSGGEEPEDAGRIGWEDRISDYALMAEELDLMKRGIRASKGTISFTSIAPDEKLFDLDSVKRAFLDRMSMEGHVLLNYGYAKGYKPLIDYLLDYMARKGVDTRNQDMLITSGFTEGFDLVLSTVKKVSGRVLCENPTHNTAIKNLKLHGFQIRGVPMEADGLNLEELKEALDEGDYDLVYLVPSYHNPTGTVMSLRKRLELMELMNRRGIPVIEDGFNEELRYSGSHVAPLAALGSAEGGVVYIGSFSKVLFPGLRVGWVLGDRRLIGVLESVKRARSIHTSTLDQSLLYQYLHNGNLEKYLRRARAEYKRKYELTLACCREKVPFSSLSGDGGLHLFMTFEPGLNTRDLLAACQQRGVIFTPGDSFFTDGGGQNTLRLGFSRVSDENIRRGVSIIGEEAKRLLKNR</sequence>
<dbReference type="InterPro" id="IPR015424">
    <property type="entry name" value="PyrdxlP-dep_Trfase"/>
</dbReference>
<dbReference type="GO" id="GO:0003677">
    <property type="term" value="F:DNA binding"/>
    <property type="evidence" value="ECO:0007669"/>
    <property type="project" value="UniProtKB-KW"/>
</dbReference>
<evidence type="ECO:0000256" key="5">
    <source>
        <dbReference type="ARBA" id="ARBA00023015"/>
    </source>
</evidence>
<dbReference type="PANTHER" id="PTHR46577:SF1">
    <property type="entry name" value="HTH-TYPE TRANSCRIPTIONAL REGULATORY PROTEIN GABR"/>
    <property type="match status" value="1"/>
</dbReference>
<dbReference type="HOGENOM" id="CLU_017584_0_0_9"/>
<proteinExistence type="inferred from homology"/>
<dbReference type="CDD" id="cd00609">
    <property type="entry name" value="AAT_like"/>
    <property type="match status" value="1"/>
</dbReference>
<comment type="cofactor">
    <cofactor evidence="1">
        <name>pyridoxal 5'-phosphate</name>
        <dbReference type="ChEBI" id="CHEBI:597326"/>
    </cofactor>
</comment>
<dbReference type="InterPro" id="IPR036390">
    <property type="entry name" value="WH_DNA-bd_sf"/>
</dbReference>
<dbReference type="PANTHER" id="PTHR46577">
    <property type="entry name" value="HTH-TYPE TRANSCRIPTIONAL REGULATORY PROTEIN GABR"/>
    <property type="match status" value="1"/>
</dbReference>
<keyword evidence="4" id="KW-0663">Pyridoxal phosphate</keyword>
<gene>
    <name evidence="9" type="ORF">PSTEL_07170</name>
</gene>
<dbReference type="PRINTS" id="PR00035">
    <property type="entry name" value="HTHGNTR"/>
</dbReference>
<keyword evidence="10" id="KW-1185">Reference proteome</keyword>
<reference evidence="9 10" key="1">
    <citation type="submission" date="2014-08" db="EMBL/GenBank/DDBJ databases">
        <title>Comparative genomics of the Paenibacillus odorifer group.</title>
        <authorList>
            <person name="den Bakker H.C."/>
            <person name="Tsai Y.-C."/>
            <person name="Martin N."/>
            <person name="Korlach J."/>
            <person name="Wiedmann M."/>
        </authorList>
    </citation>
    <scope>NUCLEOTIDE SEQUENCE [LARGE SCALE GENOMIC DNA]</scope>
    <source>
        <strain evidence="9 10">DSM 14472</strain>
    </source>
</reference>
<protein>
    <submittedName>
        <fullName evidence="9">GntR family transcriptional regulator</fullName>
    </submittedName>
</protein>
<name>A0A089LN30_9BACL</name>
<comment type="similarity">
    <text evidence="2">In the C-terminal section; belongs to the class-I pyridoxal-phosphate-dependent aminotransferase family.</text>
</comment>
<dbReference type="EMBL" id="CP009286">
    <property type="protein sequence ID" value="AIQ62916.1"/>
    <property type="molecule type" value="Genomic_DNA"/>
</dbReference>
<evidence type="ECO:0000256" key="7">
    <source>
        <dbReference type="ARBA" id="ARBA00023163"/>
    </source>
</evidence>
<keyword evidence="5" id="KW-0805">Transcription regulation</keyword>
<feature type="domain" description="HTH gntR-type" evidence="8">
    <location>
        <begin position="11"/>
        <end position="79"/>
    </location>
</feature>
<dbReference type="InterPro" id="IPR015421">
    <property type="entry name" value="PyrdxlP-dep_Trfase_major"/>
</dbReference>
<keyword evidence="6" id="KW-0238">DNA-binding</keyword>
<dbReference type="InterPro" id="IPR004839">
    <property type="entry name" value="Aminotransferase_I/II_large"/>
</dbReference>
<evidence type="ECO:0000259" key="8">
    <source>
        <dbReference type="PROSITE" id="PS50949"/>
    </source>
</evidence>
<dbReference type="InterPro" id="IPR036388">
    <property type="entry name" value="WH-like_DNA-bd_sf"/>
</dbReference>
<dbReference type="STRING" id="169760.PSTEL_07170"/>
<dbReference type="Pfam" id="PF00155">
    <property type="entry name" value="Aminotran_1_2"/>
    <property type="match status" value="1"/>
</dbReference>
<dbReference type="PROSITE" id="PS50949">
    <property type="entry name" value="HTH_GNTR"/>
    <property type="match status" value="1"/>
</dbReference>
<dbReference type="Proteomes" id="UP000029507">
    <property type="component" value="Chromosome"/>
</dbReference>
<dbReference type="KEGG" id="pste:PSTEL_07170"/>
<dbReference type="Gene3D" id="3.90.1150.10">
    <property type="entry name" value="Aspartate Aminotransferase, domain 1"/>
    <property type="match status" value="1"/>
</dbReference>
<evidence type="ECO:0000313" key="9">
    <source>
        <dbReference type="EMBL" id="AIQ62916.1"/>
    </source>
</evidence>
<dbReference type="Gene3D" id="3.40.640.10">
    <property type="entry name" value="Type I PLP-dependent aspartate aminotransferase-like (Major domain)"/>
    <property type="match status" value="1"/>
</dbReference>
<dbReference type="GO" id="GO:0030170">
    <property type="term" value="F:pyridoxal phosphate binding"/>
    <property type="evidence" value="ECO:0007669"/>
    <property type="project" value="InterPro"/>
</dbReference>
<dbReference type="CDD" id="cd07377">
    <property type="entry name" value="WHTH_GntR"/>
    <property type="match status" value="1"/>
</dbReference>
<accession>A0A089LN30</accession>
<dbReference type="AlphaFoldDB" id="A0A089LN30"/>
<keyword evidence="7" id="KW-0804">Transcription</keyword>
<dbReference type="Pfam" id="PF00392">
    <property type="entry name" value="GntR"/>
    <property type="match status" value="1"/>
</dbReference>